<dbReference type="PANTHER" id="PTHR12968">
    <property type="entry name" value="B9 DOMAIN-CONTAINING"/>
    <property type="match status" value="1"/>
</dbReference>
<dbReference type="Proteomes" id="UP000759131">
    <property type="component" value="Unassembled WGS sequence"/>
</dbReference>
<dbReference type="AlphaFoldDB" id="A0A7R9PTI6"/>
<keyword evidence="7" id="KW-1185">Reference proteome</keyword>
<organism evidence="6">
    <name type="scientific">Medioppia subpectinata</name>
    <dbReference type="NCBI Taxonomy" id="1979941"/>
    <lineage>
        <taxon>Eukaryota</taxon>
        <taxon>Metazoa</taxon>
        <taxon>Ecdysozoa</taxon>
        <taxon>Arthropoda</taxon>
        <taxon>Chelicerata</taxon>
        <taxon>Arachnida</taxon>
        <taxon>Acari</taxon>
        <taxon>Acariformes</taxon>
        <taxon>Sarcoptiformes</taxon>
        <taxon>Oribatida</taxon>
        <taxon>Brachypylina</taxon>
        <taxon>Oppioidea</taxon>
        <taxon>Oppiidae</taxon>
        <taxon>Medioppia</taxon>
    </lineage>
</organism>
<evidence type="ECO:0000256" key="2">
    <source>
        <dbReference type="ARBA" id="ARBA00022490"/>
    </source>
</evidence>
<gene>
    <name evidence="6" type="ORF">OSB1V03_LOCUS598</name>
</gene>
<dbReference type="PANTHER" id="PTHR12968:SF4">
    <property type="entry name" value="TECTONIC-LIKE COMPLEX MEMBER MKS1"/>
    <property type="match status" value="1"/>
</dbReference>
<comment type="subcellular location">
    <subcellularLocation>
        <location evidence="1">Cytoplasm</location>
        <location evidence="1">Cytoskeleton</location>
        <location evidence="1">Cilium basal body</location>
    </subcellularLocation>
</comment>
<evidence type="ECO:0000313" key="6">
    <source>
        <dbReference type="EMBL" id="CAD7620102.1"/>
    </source>
</evidence>
<keyword evidence="4" id="KW-0206">Cytoskeleton</keyword>
<sequence length="187" mass="21496">MVVSAKAFNCHNSCVCFYVESHKNWTFVNDLNESSFYGTTQKCWTNDTDLSLFSTPFQIQIKFNETNVTTDLRPILYIKVLSFDFWNRLVSESYGFVELPIRPGKHRLVINTWKPFTDNRLEKMRQFFIGCAPLVHNIHKDSIHTSNKCTNNYGLKSESSGSVAVDIDVLIQNHSGLSEGEEENGYH</sequence>
<keyword evidence="5" id="KW-0966">Cell projection</keyword>
<evidence type="ECO:0000256" key="5">
    <source>
        <dbReference type="ARBA" id="ARBA00023273"/>
    </source>
</evidence>
<dbReference type="PROSITE" id="PS51381">
    <property type="entry name" value="C2_B9"/>
    <property type="match status" value="1"/>
</dbReference>
<dbReference type="EMBL" id="CAJPIZ010000128">
    <property type="protein sequence ID" value="CAG2100532.1"/>
    <property type="molecule type" value="Genomic_DNA"/>
</dbReference>
<dbReference type="EMBL" id="OC854703">
    <property type="protein sequence ID" value="CAD7620102.1"/>
    <property type="molecule type" value="Genomic_DNA"/>
</dbReference>
<dbReference type="OrthoDB" id="10263520at2759"/>
<accession>A0A7R9PTI6</accession>
<protein>
    <submittedName>
        <fullName evidence="6">Uncharacterized protein</fullName>
    </submittedName>
</protein>
<name>A0A7R9PTI6_9ACAR</name>
<dbReference type="Pfam" id="PF07162">
    <property type="entry name" value="B9-C2"/>
    <property type="match status" value="1"/>
</dbReference>
<evidence type="ECO:0000313" key="7">
    <source>
        <dbReference type="Proteomes" id="UP000759131"/>
    </source>
</evidence>
<keyword evidence="2" id="KW-0963">Cytoplasm</keyword>
<evidence type="ECO:0000256" key="4">
    <source>
        <dbReference type="ARBA" id="ARBA00023212"/>
    </source>
</evidence>
<evidence type="ECO:0000256" key="1">
    <source>
        <dbReference type="ARBA" id="ARBA00004120"/>
    </source>
</evidence>
<reference evidence="6" key="1">
    <citation type="submission" date="2020-11" db="EMBL/GenBank/DDBJ databases">
        <authorList>
            <person name="Tran Van P."/>
        </authorList>
    </citation>
    <scope>NUCLEOTIDE SEQUENCE</scope>
</reference>
<dbReference type="GO" id="GO:0036038">
    <property type="term" value="C:MKS complex"/>
    <property type="evidence" value="ECO:0007669"/>
    <property type="project" value="TreeGrafter"/>
</dbReference>
<keyword evidence="3" id="KW-0970">Cilium biogenesis/degradation</keyword>
<evidence type="ECO:0000256" key="3">
    <source>
        <dbReference type="ARBA" id="ARBA00022794"/>
    </source>
</evidence>
<dbReference type="GO" id="GO:0060271">
    <property type="term" value="P:cilium assembly"/>
    <property type="evidence" value="ECO:0007669"/>
    <property type="project" value="TreeGrafter"/>
</dbReference>
<dbReference type="InterPro" id="IPR010796">
    <property type="entry name" value="C2_B9-type_dom"/>
</dbReference>
<proteinExistence type="predicted"/>